<dbReference type="Proteomes" id="UP000008022">
    <property type="component" value="Unassembled WGS sequence"/>
</dbReference>
<reference evidence="2" key="1">
    <citation type="submission" date="2013-06" db="EMBL/GenBank/DDBJ databases">
        <authorList>
            <person name="Zhao Q."/>
        </authorList>
    </citation>
    <scope>NUCLEOTIDE SEQUENCE</scope>
    <source>
        <strain evidence="2">cv. W1943</strain>
    </source>
</reference>
<proteinExistence type="predicted"/>
<accession>A0A0E0QPN3</accession>
<dbReference type="AlphaFoldDB" id="A0A0E0QPN3"/>
<evidence type="ECO:0000313" key="1">
    <source>
        <dbReference type="EnsemblPlants" id="ORUFI09G05940.1"/>
    </source>
</evidence>
<name>A0A0E0QPN3_ORYRU</name>
<organism evidence="1 2">
    <name type="scientific">Oryza rufipogon</name>
    <name type="common">Brownbeard rice</name>
    <name type="synonym">Asian wild rice</name>
    <dbReference type="NCBI Taxonomy" id="4529"/>
    <lineage>
        <taxon>Eukaryota</taxon>
        <taxon>Viridiplantae</taxon>
        <taxon>Streptophyta</taxon>
        <taxon>Embryophyta</taxon>
        <taxon>Tracheophyta</taxon>
        <taxon>Spermatophyta</taxon>
        <taxon>Magnoliopsida</taxon>
        <taxon>Liliopsida</taxon>
        <taxon>Poales</taxon>
        <taxon>Poaceae</taxon>
        <taxon>BOP clade</taxon>
        <taxon>Oryzoideae</taxon>
        <taxon>Oryzeae</taxon>
        <taxon>Oryzinae</taxon>
        <taxon>Oryza</taxon>
    </lineage>
</organism>
<evidence type="ECO:0000313" key="2">
    <source>
        <dbReference type="Proteomes" id="UP000008022"/>
    </source>
</evidence>
<reference evidence="1" key="2">
    <citation type="submission" date="2015-06" db="UniProtKB">
        <authorList>
            <consortium name="EnsemblPlants"/>
        </authorList>
    </citation>
    <scope>IDENTIFICATION</scope>
</reference>
<dbReference type="HOGENOM" id="CLU_2675440_0_0_1"/>
<sequence length="80" mass="9100">MAKIACQASNRKISLSNRAMAEFFQLWDEIQMVQLQPGIATTPFGGKTFRLSKQIHQEDTLASDVVYYTSKRLLVNNVIH</sequence>
<protein>
    <submittedName>
        <fullName evidence="1">Uncharacterized protein</fullName>
    </submittedName>
</protein>
<dbReference type="Gramene" id="ORUFI09G05940.1">
    <property type="protein sequence ID" value="ORUFI09G05940.1"/>
    <property type="gene ID" value="ORUFI09G05940"/>
</dbReference>
<keyword evidence="2" id="KW-1185">Reference proteome</keyword>
<dbReference type="EnsemblPlants" id="ORUFI09G05940.1">
    <property type="protein sequence ID" value="ORUFI09G05940.1"/>
    <property type="gene ID" value="ORUFI09G05940"/>
</dbReference>